<dbReference type="AlphaFoldDB" id="A0A1D7TWJ7"/>
<protein>
    <recommendedName>
        <fullName evidence="1">DUF6538 domain-containing protein</fullName>
    </recommendedName>
</protein>
<reference evidence="2 3" key="1">
    <citation type="journal article" date="2015" name="Antonie Van Leeuwenhoek">
        <title>Bosea vaviloviae sp. nov., a new species of slow-growing rhizobia isolated from nodules of the relict species Vavilovia formosa (Stev.) Fed.</title>
        <authorList>
            <person name="Safronova V.I."/>
            <person name="Kuznetsova I.G."/>
            <person name="Sazanova A.L."/>
            <person name="Kimeklis A.K."/>
            <person name="Belimov A.A."/>
            <person name="Andronov E.E."/>
            <person name="Pinaev A.G."/>
            <person name="Chizhevskaya E.P."/>
            <person name="Pukhaev A.R."/>
            <person name="Popov K.P."/>
            <person name="Willems A."/>
            <person name="Tikhonovich I.A."/>
        </authorList>
    </citation>
    <scope>NUCLEOTIDE SEQUENCE [LARGE SCALE GENOMIC DNA]</scope>
    <source>
        <strain evidence="2 3">Vaf18</strain>
    </source>
</reference>
<dbReference type="EMBL" id="CP017147">
    <property type="protein sequence ID" value="AOO79485.1"/>
    <property type="molecule type" value="Genomic_DNA"/>
</dbReference>
<accession>A0A1D7TWJ7</accession>
<sequence>MFYLNIRVPKDVAVAYARTYGTSKTLKSLGTSDRAEALRRRDEQVPAIMDRFTELRSAAKLAHRDLSELSRADLERLAMGYYREVLAAAKPSPGGRQEFREGPLAL</sequence>
<dbReference type="Proteomes" id="UP000094969">
    <property type="component" value="Chromosome"/>
</dbReference>
<dbReference type="KEGG" id="bvv:BHK69_02345"/>
<evidence type="ECO:0000259" key="1">
    <source>
        <dbReference type="Pfam" id="PF20172"/>
    </source>
</evidence>
<dbReference type="STRING" id="1526658.BHK69_02345"/>
<gene>
    <name evidence="2" type="ORF">BHK69_02345</name>
</gene>
<keyword evidence="3" id="KW-1185">Reference proteome</keyword>
<feature type="domain" description="DUF6538" evidence="1">
    <location>
        <begin position="1"/>
        <end position="56"/>
    </location>
</feature>
<name>A0A1D7TWJ7_9HYPH</name>
<evidence type="ECO:0000313" key="3">
    <source>
        <dbReference type="Proteomes" id="UP000094969"/>
    </source>
</evidence>
<dbReference type="InterPro" id="IPR046668">
    <property type="entry name" value="DUF6538"/>
</dbReference>
<dbReference type="Pfam" id="PF20172">
    <property type="entry name" value="DUF6538"/>
    <property type="match status" value="1"/>
</dbReference>
<organism evidence="2 3">
    <name type="scientific">Bosea vaviloviae</name>
    <dbReference type="NCBI Taxonomy" id="1526658"/>
    <lineage>
        <taxon>Bacteria</taxon>
        <taxon>Pseudomonadati</taxon>
        <taxon>Pseudomonadota</taxon>
        <taxon>Alphaproteobacteria</taxon>
        <taxon>Hyphomicrobiales</taxon>
        <taxon>Boseaceae</taxon>
        <taxon>Bosea</taxon>
    </lineage>
</organism>
<evidence type="ECO:0000313" key="2">
    <source>
        <dbReference type="EMBL" id="AOO79485.1"/>
    </source>
</evidence>
<proteinExistence type="predicted"/>